<accession>A0A4P6YHT7</accession>
<proteinExistence type="inferred from homology"/>
<evidence type="ECO:0000259" key="7">
    <source>
        <dbReference type="Pfam" id="PF14322"/>
    </source>
</evidence>
<evidence type="ECO:0000256" key="5">
    <source>
        <dbReference type="ARBA" id="ARBA00023237"/>
    </source>
</evidence>
<evidence type="ECO:0000313" key="8">
    <source>
        <dbReference type="EMBL" id="QBN20445.1"/>
    </source>
</evidence>
<keyword evidence="3" id="KW-0732">Signal</keyword>
<feature type="domain" description="SusD-like N-terminal" evidence="7">
    <location>
        <begin position="48"/>
        <end position="226"/>
    </location>
</feature>
<evidence type="ECO:0000256" key="3">
    <source>
        <dbReference type="ARBA" id="ARBA00022729"/>
    </source>
</evidence>
<dbReference type="OrthoDB" id="5694214at2"/>
<dbReference type="InterPro" id="IPR011990">
    <property type="entry name" value="TPR-like_helical_dom_sf"/>
</dbReference>
<dbReference type="GO" id="GO:0009279">
    <property type="term" value="C:cell outer membrane"/>
    <property type="evidence" value="ECO:0007669"/>
    <property type="project" value="UniProtKB-SubCell"/>
</dbReference>
<evidence type="ECO:0000259" key="6">
    <source>
        <dbReference type="Pfam" id="PF07980"/>
    </source>
</evidence>
<dbReference type="Pfam" id="PF07980">
    <property type="entry name" value="SusD_RagB"/>
    <property type="match status" value="1"/>
</dbReference>
<keyword evidence="5" id="KW-0998">Cell outer membrane</keyword>
<dbReference type="SUPFAM" id="SSF48452">
    <property type="entry name" value="TPR-like"/>
    <property type="match status" value="1"/>
</dbReference>
<feature type="domain" description="RagB/SusD" evidence="6">
    <location>
        <begin position="271"/>
        <end position="524"/>
    </location>
</feature>
<dbReference type="PROSITE" id="PS51257">
    <property type="entry name" value="PROKAR_LIPOPROTEIN"/>
    <property type="match status" value="1"/>
</dbReference>
<gene>
    <name evidence="8" type="ORF">E1750_17155</name>
</gene>
<name>A0A4P6YHT7_9FLAO</name>
<organism evidence="8 9">
    <name type="scientific">Flavobacterium nackdongense</name>
    <dbReference type="NCBI Taxonomy" id="2547394"/>
    <lineage>
        <taxon>Bacteria</taxon>
        <taxon>Pseudomonadati</taxon>
        <taxon>Bacteroidota</taxon>
        <taxon>Flavobacteriia</taxon>
        <taxon>Flavobacteriales</taxon>
        <taxon>Flavobacteriaceae</taxon>
        <taxon>Flavobacterium</taxon>
    </lineage>
</organism>
<dbReference type="AlphaFoldDB" id="A0A4P6YHT7"/>
<comment type="similarity">
    <text evidence="2">Belongs to the SusD family.</text>
</comment>
<dbReference type="Pfam" id="PF14322">
    <property type="entry name" value="SusD-like_3"/>
    <property type="match status" value="1"/>
</dbReference>
<keyword evidence="9" id="KW-1185">Reference proteome</keyword>
<sequence>MFHFKFNNMKNITIIKSFCVTILLSGILGCSDTLKEEVETFYSAEQVFSTKEGIETAVNGLYTTMSGYDYYGSGLIGLVYPISGRFYSNQTASADATSLNCTPENIWLPKMWGQMYATINVANNIIYNIENNGVVLDNEDFALAQARFIRGLTYFELVRLFGAVPLRTAPTTIANLHLAKSPKSVVYEQIISDFQFAKLKLPEAGKYLSDRPLKWAAYGYLAKVYMTLAGEDGGDPSKWQLANNEAIQMVGKYSLTTTYGELFTVGIENTKESIFELQFSQIGATRTSDVVRMFTPSNSTLAPPTSPTFGRIRPNKEVYDAHKNQYPGDPRIAATFIFDSYPRYPSGNQNIYPKQLTGNQSFACIRKFLDPGYNGTTTSRNTIVFRYADVLLMLAEIENELRGPAGAYQYVNLVLTRARNSVTPAAVQPANWAGMDQAQFRTRIMKERQYELLSEGHDWFDTRRRGYAYFKSEILDNHNNYAPNKTSGVDWIYPISEKNMLLPIPATELAGNQKLTAADQNPGY</sequence>
<comment type="subcellular location">
    <subcellularLocation>
        <location evidence="1">Cell outer membrane</location>
    </subcellularLocation>
</comment>
<dbReference type="InterPro" id="IPR012944">
    <property type="entry name" value="SusD_RagB_dom"/>
</dbReference>
<reference evidence="9" key="1">
    <citation type="submission" date="2019-03" db="EMBL/GenBank/DDBJ databases">
        <title>Flavobacterium sp.</title>
        <authorList>
            <person name="Kim H."/>
        </authorList>
    </citation>
    <scope>NUCLEOTIDE SEQUENCE [LARGE SCALE GENOMIC DNA]</scope>
    <source>
        <strain evidence="9">GS13</strain>
    </source>
</reference>
<keyword evidence="4" id="KW-0472">Membrane</keyword>
<dbReference type="EMBL" id="CP037933">
    <property type="protein sequence ID" value="QBN20445.1"/>
    <property type="molecule type" value="Genomic_DNA"/>
</dbReference>
<dbReference type="KEGG" id="fnk:E1750_17155"/>
<evidence type="ECO:0000313" key="9">
    <source>
        <dbReference type="Proteomes" id="UP000291124"/>
    </source>
</evidence>
<dbReference type="Gene3D" id="1.25.40.390">
    <property type="match status" value="1"/>
</dbReference>
<dbReference type="InterPro" id="IPR033985">
    <property type="entry name" value="SusD-like_N"/>
</dbReference>
<evidence type="ECO:0000256" key="1">
    <source>
        <dbReference type="ARBA" id="ARBA00004442"/>
    </source>
</evidence>
<evidence type="ECO:0000256" key="2">
    <source>
        <dbReference type="ARBA" id="ARBA00006275"/>
    </source>
</evidence>
<dbReference type="Proteomes" id="UP000291124">
    <property type="component" value="Chromosome"/>
</dbReference>
<protein>
    <submittedName>
        <fullName evidence="8">RagB/SusD family nutrient uptake outer membrane protein</fullName>
    </submittedName>
</protein>
<evidence type="ECO:0000256" key="4">
    <source>
        <dbReference type="ARBA" id="ARBA00023136"/>
    </source>
</evidence>